<dbReference type="GO" id="GO:0012505">
    <property type="term" value="C:endomembrane system"/>
    <property type="evidence" value="ECO:0007669"/>
    <property type="project" value="UniProtKB-SubCell"/>
</dbReference>
<evidence type="ECO:0000256" key="8">
    <source>
        <dbReference type="ARBA" id="ARBA00023136"/>
    </source>
</evidence>
<gene>
    <name evidence="10" type="ORF">NEMVEDRAFT_v1g192225</name>
</gene>
<dbReference type="AlphaFoldDB" id="A7SPX0"/>
<dbReference type="Pfam" id="PF05493">
    <property type="entry name" value="ATP_synt_H"/>
    <property type="match status" value="1"/>
</dbReference>
<dbReference type="HOGENOM" id="CLU_170555_0_0_1"/>
<evidence type="ECO:0000256" key="5">
    <source>
        <dbReference type="ARBA" id="ARBA00022781"/>
    </source>
</evidence>
<feature type="transmembrane region" description="Helical" evidence="9">
    <location>
        <begin position="39"/>
        <end position="61"/>
    </location>
</feature>
<dbReference type="InterPro" id="IPR008389">
    <property type="entry name" value="ATPase_V0-cplx_e1/e2_su"/>
</dbReference>
<sequence>MANGSAVGAAAIPVVVVTVFWVIVGAVVPCFIRGNNKRLIQTMLVLTAICCWLFWLCAYLSQLNPLIGPMMPAETLHDIMKEWGGRKE</sequence>
<evidence type="ECO:0000256" key="2">
    <source>
        <dbReference type="ARBA" id="ARBA00008328"/>
    </source>
</evidence>
<keyword evidence="4 9" id="KW-0812">Transmembrane</keyword>
<keyword evidence="3" id="KW-0813">Transport</keyword>
<dbReference type="OrthoDB" id="1508846at2759"/>
<dbReference type="PANTHER" id="PTHR12263">
    <property type="entry name" value="VACUOLAR ATP SYNTHASE SUBUNIT H"/>
    <property type="match status" value="1"/>
</dbReference>
<evidence type="ECO:0000313" key="10">
    <source>
        <dbReference type="EMBL" id="EDO34244.1"/>
    </source>
</evidence>
<keyword evidence="6 9" id="KW-1133">Transmembrane helix</keyword>
<feature type="transmembrane region" description="Helical" evidence="9">
    <location>
        <begin position="6"/>
        <end position="32"/>
    </location>
</feature>
<organism evidence="10 11">
    <name type="scientific">Nematostella vectensis</name>
    <name type="common">Starlet sea anemone</name>
    <dbReference type="NCBI Taxonomy" id="45351"/>
    <lineage>
        <taxon>Eukaryota</taxon>
        <taxon>Metazoa</taxon>
        <taxon>Cnidaria</taxon>
        <taxon>Anthozoa</taxon>
        <taxon>Hexacorallia</taxon>
        <taxon>Actiniaria</taxon>
        <taxon>Edwardsiidae</taxon>
        <taxon>Nematostella</taxon>
    </lineage>
</organism>
<dbReference type="OMA" id="SWNMPIT"/>
<evidence type="ECO:0000256" key="7">
    <source>
        <dbReference type="ARBA" id="ARBA00023065"/>
    </source>
</evidence>
<evidence type="ECO:0000256" key="4">
    <source>
        <dbReference type="ARBA" id="ARBA00022692"/>
    </source>
</evidence>
<evidence type="ECO:0000256" key="1">
    <source>
        <dbReference type="ARBA" id="ARBA00004127"/>
    </source>
</evidence>
<dbReference type="FunCoup" id="A7SPX0">
    <property type="interactions" value="198"/>
</dbReference>
<evidence type="ECO:0000256" key="6">
    <source>
        <dbReference type="ARBA" id="ARBA00022989"/>
    </source>
</evidence>
<evidence type="ECO:0000313" key="11">
    <source>
        <dbReference type="Proteomes" id="UP000001593"/>
    </source>
</evidence>
<dbReference type="STRING" id="45351.A7SPX0"/>
<dbReference type="InParanoid" id="A7SPX0"/>
<dbReference type="Proteomes" id="UP000001593">
    <property type="component" value="Unassembled WGS sequence"/>
</dbReference>
<evidence type="ECO:0008006" key="12">
    <source>
        <dbReference type="Google" id="ProtNLM"/>
    </source>
</evidence>
<evidence type="ECO:0000256" key="9">
    <source>
        <dbReference type="SAM" id="Phobius"/>
    </source>
</evidence>
<comment type="subcellular location">
    <subcellularLocation>
        <location evidence="1">Endomembrane system</location>
        <topology evidence="1">Multi-pass membrane protein</topology>
    </subcellularLocation>
</comment>
<keyword evidence="7" id="KW-0406">Ion transport</keyword>
<dbReference type="PANTHER" id="PTHR12263:SF0">
    <property type="entry name" value="V-TYPE PROTON ATPASE SUBUNIT"/>
    <property type="match status" value="1"/>
</dbReference>
<accession>A7SPX0</accession>
<evidence type="ECO:0000256" key="3">
    <source>
        <dbReference type="ARBA" id="ARBA00022448"/>
    </source>
</evidence>
<reference evidence="10 11" key="1">
    <citation type="journal article" date="2007" name="Science">
        <title>Sea anemone genome reveals ancestral eumetazoan gene repertoire and genomic organization.</title>
        <authorList>
            <person name="Putnam N.H."/>
            <person name="Srivastava M."/>
            <person name="Hellsten U."/>
            <person name="Dirks B."/>
            <person name="Chapman J."/>
            <person name="Salamov A."/>
            <person name="Terry A."/>
            <person name="Shapiro H."/>
            <person name="Lindquist E."/>
            <person name="Kapitonov V.V."/>
            <person name="Jurka J."/>
            <person name="Genikhovich G."/>
            <person name="Grigoriev I.V."/>
            <person name="Lucas S.M."/>
            <person name="Steele R.E."/>
            <person name="Finnerty J.R."/>
            <person name="Technau U."/>
            <person name="Martindale M.Q."/>
            <person name="Rokhsar D.S."/>
        </authorList>
    </citation>
    <scope>NUCLEOTIDE SEQUENCE [LARGE SCALE GENOMIC DNA]</scope>
    <source>
        <strain evidence="11">CH2 X CH6</strain>
    </source>
</reference>
<dbReference type="GO" id="GO:0046961">
    <property type="term" value="F:proton-transporting ATPase activity, rotational mechanism"/>
    <property type="evidence" value="ECO:0007669"/>
    <property type="project" value="InterPro"/>
</dbReference>
<keyword evidence="5" id="KW-0375">Hydrogen ion transport</keyword>
<dbReference type="GO" id="GO:0033179">
    <property type="term" value="C:proton-transporting V-type ATPase, V0 domain"/>
    <property type="evidence" value="ECO:0007669"/>
    <property type="project" value="InterPro"/>
</dbReference>
<dbReference type="GO" id="GO:0055085">
    <property type="term" value="P:transmembrane transport"/>
    <property type="evidence" value="ECO:0000318"/>
    <property type="project" value="GO_Central"/>
</dbReference>
<keyword evidence="11" id="KW-1185">Reference proteome</keyword>
<name>A7SPX0_NEMVE</name>
<dbReference type="PhylomeDB" id="A7SPX0"/>
<proteinExistence type="inferred from homology"/>
<dbReference type="EMBL" id="DS469738">
    <property type="protein sequence ID" value="EDO34244.1"/>
    <property type="molecule type" value="Genomic_DNA"/>
</dbReference>
<dbReference type="eggNOG" id="KOG3500">
    <property type="taxonomic scope" value="Eukaryota"/>
</dbReference>
<protein>
    <recommendedName>
        <fullName evidence="12">V-type proton ATPase subunit</fullName>
    </recommendedName>
</protein>
<keyword evidence="8 9" id="KW-0472">Membrane</keyword>
<comment type="similarity">
    <text evidence="2">Belongs to the V-ATPase e1/e2 subunit family.</text>
</comment>